<dbReference type="Proteomes" id="UP001596383">
    <property type="component" value="Unassembled WGS sequence"/>
</dbReference>
<name>A0ABD5SSK7_9EURY</name>
<dbReference type="EMBL" id="JBHSWV010000510">
    <property type="protein sequence ID" value="MFC6768241.1"/>
    <property type="molecule type" value="Genomic_DNA"/>
</dbReference>
<evidence type="ECO:0000256" key="1">
    <source>
        <dbReference type="SAM" id="MobiDB-lite"/>
    </source>
</evidence>
<keyword evidence="3" id="KW-1185">Reference proteome</keyword>
<feature type="compositionally biased region" description="Acidic residues" evidence="1">
    <location>
        <begin position="7"/>
        <end position="18"/>
    </location>
</feature>
<reference evidence="2 3" key="1">
    <citation type="journal article" date="2019" name="Int. J. Syst. Evol. Microbiol.">
        <title>The Global Catalogue of Microorganisms (GCM) 10K type strain sequencing project: providing services to taxonomists for standard genome sequencing and annotation.</title>
        <authorList>
            <consortium name="The Broad Institute Genomics Platform"/>
            <consortium name="The Broad Institute Genome Sequencing Center for Infectious Disease"/>
            <person name="Wu L."/>
            <person name="Ma J."/>
        </authorList>
    </citation>
    <scope>NUCLEOTIDE SEQUENCE [LARGE SCALE GENOMIC DNA]</scope>
    <source>
        <strain evidence="2 3">LMG 29247</strain>
    </source>
</reference>
<dbReference type="AlphaFoldDB" id="A0ABD5SSK7"/>
<evidence type="ECO:0000313" key="3">
    <source>
        <dbReference type="Proteomes" id="UP001596383"/>
    </source>
</evidence>
<organism evidence="2 3">
    <name type="scientific">Natrinema soli</name>
    <dbReference type="NCBI Taxonomy" id="1930624"/>
    <lineage>
        <taxon>Archaea</taxon>
        <taxon>Methanobacteriati</taxon>
        <taxon>Methanobacteriota</taxon>
        <taxon>Stenosarchaea group</taxon>
        <taxon>Halobacteria</taxon>
        <taxon>Halobacteriales</taxon>
        <taxon>Natrialbaceae</taxon>
        <taxon>Natrinema</taxon>
    </lineage>
</organism>
<dbReference type="RefSeq" id="WP_273741047.1">
    <property type="nucleotide sequence ID" value="NZ_JAQIVI010000510.1"/>
</dbReference>
<protein>
    <submittedName>
        <fullName evidence="2">Uncharacterized protein</fullName>
    </submittedName>
</protein>
<evidence type="ECO:0000313" key="2">
    <source>
        <dbReference type="EMBL" id="MFC6768241.1"/>
    </source>
</evidence>
<comment type="caution">
    <text evidence="2">The sequence shown here is derived from an EMBL/GenBank/DDBJ whole genome shotgun (WGS) entry which is preliminary data.</text>
</comment>
<sequence length="65" mass="7157">MAKITDEGPDGTASEEGDADHSIDSGKVQGVRIPLEDESVIHVPYTRLYWSRMSEDEGRVDYSSA</sequence>
<gene>
    <name evidence="2" type="ORF">ACFQE6_25535</name>
</gene>
<feature type="region of interest" description="Disordered" evidence="1">
    <location>
        <begin position="1"/>
        <end position="27"/>
    </location>
</feature>
<proteinExistence type="predicted"/>
<accession>A0ABD5SSK7</accession>